<comment type="similarity">
    <text evidence="2">Belongs to the PIGH family.</text>
</comment>
<dbReference type="GO" id="GO:0000506">
    <property type="term" value="C:glycosylphosphatidylinositol-N-acetylglucosaminyltransferase (GPI-GnT) complex"/>
    <property type="evidence" value="ECO:0007669"/>
    <property type="project" value="InterPro"/>
</dbReference>
<dbReference type="PANTHER" id="PTHR15231">
    <property type="entry name" value="PHOSPHATIDYLINOSITOL N-ACETYLGLUCOSAMINYLTRANSFERASE SUBUNIT H"/>
    <property type="match status" value="1"/>
</dbReference>
<comment type="caution">
    <text evidence="6">The sequence shown here is derived from an EMBL/GenBank/DDBJ whole genome shotgun (WGS) entry which is preliminary data.</text>
</comment>
<evidence type="ECO:0000313" key="6">
    <source>
        <dbReference type="EMBL" id="KAG5486420.1"/>
    </source>
</evidence>
<feature type="transmembrane region" description="Helical" evidence="4">
    <location>
        <begin position="225"/>
        <end position="246"/>
    </location>
</feature>
<dbReference type="AlphaFoldDB" id="A0A836HLN2"/>
<feature type="compositionally biased region" description="Polar residues" evidence="3">
    <location>
        <begin position="188"/>
        <end position="202"/>
    </location>
</feature>
<evidence type="ECO:0000256" key="2">
    <source>
        <dbReference type="ARBA" id="ARBA00009610"/>
    </source>
</evidence>
<feature type="transmembrane region" description="Helical" evidence="4">
    <location>
        <begin position="343"/>
        <end position="361"/>
    </location>
</feature>
<feature type="compositionally biased region" description="Low complexity" evidence="3">
    <location>
        <begin position="170"/>
        <end position="186"/>
    </location>
</feature>
<sequence>MQPRRSKVVPEPLLYPERAMAMAAANSSLSPPGVSASAAKPSGSLPTAMVSKVPAGHSQNGAQRPLQLDDAASSVLPLGSTARGGVAEVFSPSLNVYRAGSSGMTFTIAPKTTVLVTNHVTNTGAVVSLVQVDYSKAMRAYRVCRQEGGIVAEEQPQRWHCAAAKPATPLLPPTSSHGASSSYAASPTAVSGTASPNSHATNAVHNGEEVLGHNPAPWRLVLMRLFGAADMVLLAVAVACFLVVVSRLRMVTSYRQGDWQNAASSSSLSWLTVAMAALASGRAVVDDAAASSGLPPASGEGVFQGVARNSWAASSLAESIATSAPALKRATSVSYTQATSTPALDTSLTLVLLLLSTFLLVKRLSGALSRVYVEEVLVMRGVGLQFSAYGIFNTLRYRRFVDLLMLRSLVIHDAFFRYQPIFFLSSSVENKAERIVYFPETLPRLAVLRPILNGIRGVLYGEPEDGLSLAEMEERWKKSAGDLCEGDFFTEDSFADDTATTPDDACLSDATDREED</sequence>
<comment type="pathway">
    <text evidence="1">Glycolipid biosynthesis; glycosylphosphatidylinositol-anchor biosynthesis.</text>
</comment>
<dbReference type="EMBL" id="JAFHLR010000008">
    <property type="protein sequence ID" value="KAG5486420.1"/>
    <property type="molecule type" value="Genomic_DNA"/>
</dbReference>
<dbReference type="PANTHER" id="PTHR15231:SF1">
    <property type="entry name" value="PHOSPHATIDYLINOSITOL N-ACETYLGLUCOSAMINYLTRANSFERASE SUBUNIT H"/>
    <property type="match status" value="1"/>
</dbReference>
<feature type="region of interest" description="Disordered" evidence="3">
    <location>
        <begin position="25"/>
        <end position="63"/>
    </location>
</feature>
<dbReference type="RefSeq" id="XP_067065486.1">
    <property type="nucleotide sequence ID" value="XM_067209243.1"/>
</dbReference>
<keyword evidence="4" id="KW-1133">Transmembrane helix</keyword>
<gene>
    <name evidence="6" type="ORF">LSCM4_07348</name>
</gene>
<feature type="region of interest" description="Disordered" evidence="3">
    <location>
        <begin position="170"/>
        <end position="202"/>
    </location>
</feature>
<dbReference type="KEGG" id="loi:92363177"/>
<dbReference type="InterPro" id="IPR044215">
    <property type="entry name" value="PIG-H"/>
</dbReference>
<accession>A0A836HLN2</accession>
<protein>
    <recommendedName>
        <fullName evidence="5">Phosphatidylinositol N-acetylglucosaminyltransferase subunit H conserved domain-containing protein</fullName>
    </recommendedName>
</protein>
<evidence type="ECO:0000256" key="1">
    <source>
        <dbReference type="ARBA" id="ARBA00004687"/>
    </source>
</evidence>
<name>A0A836HLN2_9TRYP</name>
<reference evidence="6 7" key="1">
    <citation type="submission" date="2021-02" db="EMBL/GenBank/DDBJ databases">
        <title>Leishmania (Mundinia) orientalis Genome sequencing and assembly.</title>
        <authorList>
            <person name="Almutairi H."/>
            <person name="Gatherer D."/>
        </authorList>
    </citation>
    <scope>NUCLEOTIDE SEQUENCE [LARGE SCALE GENOMIC DNA]</scope>
    <source>
        <strain evidence="6">LSCM4</strain>
    </source>
</reference>
<keyword evidence="4" id="KW-0472">Membrane</keyword>
<evidence type="ECO:0000259" key="5">
    <source>
        <dbReference type="Pfam" id="PF10181"/>
    </source>
</evidence>
<feature type="compositionally biased region" description="Low complexity" evidence="3">
    <location>
        <begin position="496"/>
        <end position="505"/>
    </location>
</feature>
<dbReference type="GO" id="GO:0006506">
    <property type="term" value="P:GPI anchor biosynthetic process"/>
    <property type="evidence" value="ECO:0007669"/>
    <property type="project" value="UniProtKB-UniPathway"/>
</dbReference>
<dbReference type="GeneID" id="92363177"/>
<organism evidence="6 7">
    <name type="scientific">Leishmania orientalis</name>
    <dbReference type="NCBI Taxonomy" id="2249476"/>
    <lineage>
        <taxon>Eukaryota</taxon>
        <taxon>Discoba</taxon>
        <taxon>Euglenozoa</taxon>
        <taxon>Kinetoplastea</taxon>
        <taxon>Metakinetoplastina</taxon>
        <taxon>Trypanosomatida</taxon>
        <taxon>Trypanosomatidae</taxon>
        <taxon>Leishmaniinae</taxon>
        <taxon>Leishmania</taxon>
    </lineage>
</organism>
<feature type="region of interest" description="Disordered" evidence="3">
    <location>
        <begin position="493"/>
        <end position="516"/>
    </location>
</feature>
<evidence type="ECO:0000256" key="3">
    <source>
        <dbReference type="SAM" id="MobiDB-lite"/>
    </source>
</evidence>
<dbReference type="Proteomes" id="UP000674143">
    <property type="component" value="Chromosome 8"/>
</dbReference>
<keyword evidence="4" id="KW-0812">Transmembrane</keyword>
<feature type="domain" description="Phosphatidylinositol N-acetylglucosaminyltransferase subunit H conserved" evidence="5">
    <location>
        <begin position="376"/>
        <end position="439"/>
    </location>
</feature>
<evidence type="ECO:0000313" key="7">
    <source>
        <dbReference type="Proteomes" id="UP000674143"/>
    </source>
</evidence>
<evidence type="ECO:0000256" key="4">
    <source>
        <dbReference type="SAM" id="Phobius"/>
    </source>
</evidence>
<proteinExistence type="inferred from homology"/>
<dbReference type="InterPro" id="IPR019328">
    <property type="entry name" value="PIGH-H_dom"/>
</dbReference>
<dbReference type="Pfam" id="PF10181">
    <property type="entry name" value="PIG-H"/>
    <property type="match status" value="1"/>
</dbReference>
<dbReference type="UniPathway" id="UPA00196"/>
<keyword evidence="7" id="KW-1185">Reference proteome</keyword>